<dbReference type="EMBL" id="JBCLVG010000001">
    <property type="protein sequence ID" value="MEN1946306.1"/>
    <property type="molecule type" value="Genomic_DNA"/>
</dbReference>
<dbReference type="RefSeq" id="WP_342112760.1">
    <property type="nucleotide sequence ID" value="NZ_JBCAUN010000001.1"/>
</dbReference>
<sequence>MRVRRGWFATAKADADQLRTVALGGRIGCVSALRRWGVWSGLGDTLHIQVAANAARLRRDAGRSSTSTAQGVWHPSIDPRLTATREMRLAGAGEPIVHWNGLSGTGGLDWIVAPGQALAQALLCQNDEHAIACMDSVPRRGILKRHQEEQVVAELPHRIRGLTTELTPQADSGWESIFITRVRRGGYSVVAEPEIVGVGHLDGIIEDCVGFEVNGLEFHSGPADVLRDTDRVLAAQNLGLPMISVNPQHIHTHWPSTWSTVVRVVEDARALRELRWRQAVTPFETGPAHDSGQN</sequence>
<protein>
    <submittedName>
        <fullName evidence="1">Uncharacterized protein</fullName>
    </submittedName>
</protein>
<accession>A0ABU9W2U1</accession>
<organism evidence="1 2">
    <name type="scientific">Leifsonia stereocauli</name>
    <dbReference type="NCBI Taxonomy" id="3134136"/>
    <lineage>
        <taxon>Bacteria</taxon>
        <taxon>Bacillati</taxon>
        <taxon>Actinomycetota</taxon>
        <taxon>Actinomycetes</taxon>
        <taxon>Micrococcales</taxon>
        <taxon>Microbacteriaceae</taxon>
        <taxon>Leifsonia</taxon>
    </lineage>
</organism>
<dbReference type="Proteomes" id="UP001425155">
    <property type="component" value="Unassembled WGS sequence"/>
</dbReference>
<comment type="caution">
    <text evidence="1">The sequence shown here is derived from an EMBL/GenBank/DDBJ whole genome shotgun (WGS) entry which is preliminary data.</text>
</comment>
<keyword evidence="2" id="KW-1185">Reference proteome</keyword>
<proteinExistence type="predicted"/>
<evidence type="ECO:0000313" key="2">
    <source>
        <dbReference type="Proteomes" id="UP001425155"/>
    </source>
</evidence>
<gene>
    <name evidence="1" type="ORF">WJX64_07110</name>
</gene>
<reference evidence="1 2" key="1">
    <citation type="submission" date="2024-03" db="EMBL/GenBank/DDBJ databases">
        <title>YIM 134122 draft genome.</title>
        <authorList>
            <person name="Zuo S."/>
            <person name="Xiong L."/>
        </authorList>
    </citation>
    <scope>NUCLEOTIDE SEQUENCE [LARGE SCALE GENOMIC DNA]</scope>
    <source>
        <strain evidence="1 2">YIM 134122</strain>
    </source>
</reference>
<name>A0ABU9W2U1_9MICO</name>
<evidence type="ECO:0000313" key="1">
    <source>
        <dbReference type="EMBL" id="MEN1946306.1"/>
    </source>
</evidence>